<dbReference type="Gene3D" id="1.20.1250.20">
    <property type="entry name" value="MFS general substrate transporter like domains"/>
    <property type="match status" value="2"/>
</dbReference>
<accession>A0A6B0TYW0</accession>
<comment type="caution">
    <text evidence="3">The sequence shown here is derived from an EMBL/GenBank/DDBJ whole genome shotgun (WGS) entry which is preliminary data.</text>
</comment>
<feature type="transmembrane region" description="Helical" evidence="2">
    <location>
        <begin position="81"/>
        <end position="101"/>
    </location>
</feature>
<dbReference type="EMBL" id="WUWG01000005">
    <property type="protein sequence ID" value="MXU66214.1"/>
    <property type="molecule type" value="Genomic_DNA"/>
</dbReference>
<gene>
    <name evidence="3" type="ORF">GSH16_12240</name>
</gene>
<evidence type="ECO:0000256" key="2">
    <source>
        <dbReference type="SAM" id="Phobius"/>
    </source>
</evidence>
<feature type="transmembrane region" description="Helical" evidence="2">
    <location>
        <begin position="365"/>
        <end position="387"/>
    </location>
</feature>
<dbReference type="InterPro" id="IPR036259">
    <property type="entry name" value="MFS_trans_sf"/>
</dbReference>
<feature type="transmembrane region" description="Helical" evidence="2">
    <location>
        <begin position="107"/>
        <end position="129"/>
    </location>
</feature>
<dbReference type="GO" id="GO:0005886">
    <property type="term" value="C:plasma membrane"/>
    <property type="evidence" value="ECO:0007669"/>
    <property type="project" value="TreeGrafter"/>
</dbReference>
<feature type="transmembrane region" description="Helical" evidence="2">
    <location>
        <begin position="181"/>
        <end position="201"/>
    </location>
</feature>
<dbReference type="PANTHER" id="PTHR11328">
    <property type="entry name" value="MAJOR FACILITATOR SUPERFAMILY DOMAIN-CONTAINING PROTEIN"/>
    <property type="match status" value="1"/>
</dbReference>
<keyword evidence="2" id="KW-1133">Transmembrane helix</keyword>
<proteinExistence type="inferred from homology"/>
<dbReference type="Proteomes" id="UP000436016">
    <property type="component" value="Unassembled WGS sequence"/>
</dbReference>
<dbReference type="Pfam" id="PF13347">
    <property type="entry name" value="MFS_2"/>
    <property type="match status" value="1"/>
</dbReference>
<dbReference type="InterPro" id="IPR039672">
    <property type="entry name" value="MFS_2"/>
</dbReference>
<keyword evidence="2" id="KW-0472">Membrane</keyword>
<feature type="transmembrane region" description="Helical" evidence="2">
    <location>
        <begin position="399"/>
        <end position="420"/>
    </location>
</feature>
<feature type="transmembrane region" description="Helical" evidence="2">
    <location>
        <begin position="321"/>
        <end position="345"/>
    </location>
</feature>
<evidence type="ECO:0000313" key="3">
    <source>
        <dbReference type="EMBL" id="MXU66214.1"/>
    </source>
</evidence>
<dbReference type="GO" id="GO:0008643">
    <property type="term" value="P:carbohydrate transport"/>
    <property type="evidence" value="ECO:0007669"/>
    <property type="project" value="InterPro"/>
</dbReference>
<feature type="transmembrane region" description="Helical" evidence="2">
    <location>
        <begin position="12"/>
        <end position="34"/>
    </location>
</feature>
<keyword evidence="4" id="KW-1185">Reference proteome</keyword>
<feature type="transmembrane region" description="Helical" evidence="2">
    <location>
        <begin position="149"/>
        <end position="169"/>
    </location>
</feature>
<name>A0A6B0TYW0_9RHOB</name>
<sequence length="429" mass="44391">MPRPRSAEANGPGLARVSMFAAMLACAGLPIYIFAPPFYAAQYGVGLGAIGALLFGLRLVDCVQDPLLGLLADRLGARRRVAVLIGGGVLALGMLLLFATGPAFAPLWWLALSLLLLFSAYSFLTILFYAEGVRIAATLGQGGHVRLAAWRETGALLGVTLASVLPPALELVLPVAAAYRVWSVGFAVLVILALMAMAPVWGARSGGSGQASEAAGIVSLGALRDVLGEPRLRALLIVAVLNASPLALTATLFLFFVEFRLDAAALAGPLLLLFFVAAAVAAPLWSQAARRFGTVDTLSAAMVLAILVFGWAYTLGPGDTLAFAVICVASGAALGADLTLLPALFASRLEERDGQSGTAFGLWNFCAKFSLALAAGVALPLLAAFGFDPSGPATDRGVTALAMLYALLPCLLKFVALVTFRATTKEETA</sequence>
<feature type="transmembrane region" description="Helical" evidence="2">
    <location>
        <begin position="263"/>
        <end position="285"/>
    </location>
</feature>
<evidence type="ECO:0000256" key="1">
    <source>
        <dbReference type="ARBA" id="ARBA00009617"/>
    </source>
</evidence>
<dbReference type="RefSeq" id="WP_160855498.1">
    <property type="nucleotide sequence ID" value="NZ_WUWG01000005.1"/>
</dbReference>
<comment type="similarity">
    <text evidence="1">Belongs to the sodium:galactoside symporter (TC 2.A.2) family.</text>
</comment>
<evidence type="ECO:0000313" key="4">
    <source>
        <dbReference type="Proteomes" id="UP000436016"/>
    </source>
</evidence>
<organism evidence="3 4">
    <name type="scientific">Oceanomicrobium pacificus</name>
    <dbReference type="NCBI Taxonomy" id="2692916"/>
    <lineage>
        <taxon>Bacteria</taxon>
        <taxon>Pseudomonadati</taxon>
        <taxon>Pseudomonadota</taxon>
        <taxon>Alphaproteobacteria</taxon>
        <taxon>Rhodobacterales</taxon>
        <taxon>Paracoccaceae</taxon>
        <taxon>Oceanomicrobium</taxon>
    </lineage>
</organism>
<feature type="transmembrane region" description="Helical" evidence="2">
    <location>
        <begin position="297"/>
        <end position="315"/>
    </location>
</feature>
<dbReference type="PANTHER" id="PTHR11328:SF24">
    <property type="entry name" value="MAJOR FACILITATOR SUPERFAMILY (MFS) PROFILE DOMAIN-CONTAINING PROTEIN"/>
    <property type="match status" value="1"/>
</dbReference>
<dbReference type="GO" id="GO:0015293">
    <property type="term" value="F:symporter activity"/>
    <property type="evidence" value="ECO:0007669"/>
    <property type="project" value="InterPro"/>
</dbReference>
<keyword evidence="2" id="KW-0812">Transmembrane</keyword>
<reference evidence="3 4" key="1">
    <citation type="submission" date="2019-12" db="EMBL/GenBank/DDBJ databases">
        <title>Strain KN286 was isolated from seawater, which was collected from Caroline Seamount in the tropical western Pacific.</title>
        <authorList>
            <person name="Wang Q."/>
        </authorList>
    </citation>
    <scope>NUCLEOTIDE SEQUENCE [LARGE SCALE GENOMIC DNA]</scope>
    <source>
        <strain evidence="3 4">KN286</strain>
    </source>
</reference>
<feature type="transmembrane region" description="Helical" evidence="2">
    <location>
        <begin position="40"/>
        <end position="60"/>
    </location>
</feature>
<protein>
    <submittedName>
        <fullName evidence="3">MFS transporter</fullName>
    </submittedName>
</protein>
<feature type="transmembrane region" description="Helical" evidence="2">
    <location>
        <begin position="234"/>
        <end position="257"/>
    </location>
</feature>
<dbReference type="SUPFAM" id="SSF103473">
    <property type="entry name" value="MFS general substrate transporter"/>
    <property type="match status" value="1"/>
</dbReference>
<dbReference type="AlphaFoldDB" id="A0A6B0TYW0"/>